<evidence type="ECO:0000313" key="3">
    <source>
        <dbReference type="Proteomes" id="UP001396334"/>
    </source>
</evidence>
<reference evidence="2 3" key="1">
    <citation type="journal article" date="2024" name="G3 (Bethesda)">
        <title>Genome assembly of Hibiscus sabdariffa L. provides insights into metabolisms of medicinal natural products.</title>
        <authorList>
            <person name="Kim T."/>
        </authorList>
    </citation>
    <scope>NUCLEOTIDE SEQUENCE [LARGE SCALE GENOMIC DNA]</scope>
    <source>
        <strain evidence="2">TK-2024</strain>
        <tissue evidence="2">Old leaves</tissue>
    </source>
</reference>
<comment type="caution">
    <text evidence="2">The sequence shown here is derived from an EMBL/GenBank/DDBJ whole genome shotgun (WGS) entry which is preliminary data.</text>
</comment>
<name>A0ABR2RXU2_9ROSI</name>
<dbReference type="Proteomes" id="UP001396334">
    <property type="component" value="Unassembled WGS sequence"/>
</dbReference>
<evidence type="ECO:0000256" key="1">
    <source>
        <dbReference type="SAM" id="MobiDB-lite"/>
    </source>
</evidence>
<sequence>MDSDRVVETVATSDKVVATPSTLHVDKHTSVRVVEEGAKRPVLDSPGKALYGPIRKAGSKSSNRNTSIDMGLSRKNFKGRKGDEDKHKQIVVSDWASSLATNLTKLKSTLEHGNVQGRGKASHVKPRVQWIDNHTYVGEERTLAQ</sequence>
<gene>
    <name evidence="2" type="ORF">V6N11_000817</name>
</gene>
<accession>A0ABR2RXU2</accession>
<feature type="compositionally biased region" description="Polar residues" evidence="1">
    <location>
        <begin position="59"/>
        <end position="68"/>
    </location>
</feature>
<proteinExistence type="predicted"/>
<dbReference type="EMBL" id="JBBPBN010000019">
    <property type="protein sequence ID" value="KAK9017816.1"/>
    <property type="molecule type" value="Genomic_DNA"/>
</dbReference>
<organism evidence="2 3">
    <name type="scientific">Hibiscus sabdariffa</name>
    <name type="common">roselle</name>
    <dbReference type="NCBI Taxonomy" id="183260"/>
    <lineage>
        <taxon>Eukaryota</taxon>
        <taxon>Viridiplantae</taxon>
        <taxon>Streptophyta</taxon>
        <taxon>Embryophyta</taxon>
        <taxon>Tracheophyta</taxon>
        <taxon>Spermatophyta</taxon>
        <taxon>Magnoliopsida</taxon>
        <taxon>eudicotyledons</taxon>
        <taxon>Gunneridae</taxon>
        <taxon>Pentapetalae</taxon>
        <taxon>rosids</taxon>
        <taxon>malvids</taxon>
        <taxon>Malvales</taxon>
        <taxon>Malvaceae</taxon>
        <taxon>Malvoideae</taxon>
        <taxon>Hibiscus</taxon>
    </lineage>
</organism>
<feature type="region of interest" description="Disordered" evidence="1">
    <location>
        <begin position="36"/>
        <end position="86"/>
    </location>
</feature>
<evidence type="ECO:0000313" key="2">
    <source>
        <dbReference type="EMBL" id="KAK9017816.1"/>
    </source>
</evidence>
<keyword evidence="3" id="KW-1185">Reference proteome</keyword>
<protein>
    <submittedName>
        <fullName evidence="2">Uncharacterized protein</fullName>
    </submittedName>
</protein>